<feature type="transmembrane region" description="Helical" evidence="8">
    <location>
        <begin position="364"/>
        <end position="382"/>
    </location>
</feature>
<feature type="domain" description="Mechanosensitive ion channel MscS" evidence="10">
    <location>
        <begin position="654"/>
        <end position="720"/>
    </location>
</feature>
<keyword evidence="3" id="KW-1003">Cell membrane</keyword>
<evidence type="ECO:0000256" key="1">
    <source>
        <dbReference type="ARBA" id="ARBA00004651"/>
    </source>
</evidence>
<sequence>MKLIIRSFFFIFICLGINNISPSFGQDASAGTAAAPTEATPILINLPDTTTQPQLDSMAKQLKAINKSLQSLTNSNSENRTLFKNLLENTQEISSDAERMIKLLQPRLTGYNQALKLLASTTDSTSDKTTDKNSPANSNSTSNEVSKYQQSLINNRRDIQTKIQQATIIQLESNSLSVQIQQSLANIQQIQLFTHFPSPLSSEFWNQVDAYHVSDQARLGKISSDFILLFTQNWDNDSNTRFRMLGGIVIALLIIFFVRPFVEKLMTKLVKKVIPPTRLRRSLMTLFAAILSSITAGFSATVIFSSLGYQNTINHPAFDFSEHIIHQLFFCGFILGLYRGFLAVKNPQWRLLPINDATAKAISILPYLYALTVFLLGVLKYINSTSDVSIIAQQICNGFFTLLASLLCLAIPIKLRQMGIEKLASNTNNAPGLTFLFVGFALPIFCLVCIITVLIGYIHLGFSMCVWLNWVILVFSTLSLIRMLLTDITNLVLNPDRWIGKKIRLLGVKAQSMEQLATVITGAITVLTILLIIASCISPGNFDLLLFAKHLSDILQTQQIGSVNLSFAAIAQAFVIFIVGIYCIRLVRNWMNKKLFPKTTLDHATRNSIDTIFNYCCWIVVAVIVLSTLGVTTQNITWIVSALSVGIGFGLQAIVQNFVSGLILLTERPVRIGDSVVVGGVKGTVKSIKVRATEIQLSDYSTLIVPNSQLITSSVQNSTRSRHLGLISIKLPVITPKELEKARELILNIVHNHPDIVENPKPSVLVDSITEISLVVSITCYINPSSSGDGVKSDILLEYLIGMSKNTTTPMLERKKPEEILASKHD</sequence>
<dbReference type="SUPFAM" id="SSF50182">
    <property type="entry name" value="Sm-like ribonucleoproteins"/>
    <property type="match status" value="1"/>
</dbReference>
<feature type="domain" description="Mechanosensitive ion channel MscS C-terminal" evidence="11">
    <location>
        <begin position="727"/>
        <end position="784"/>
    </location>
</feature>
<feature type="transmembrane region" description="Helical" evidence="8">
    <location>
        <begin position="433"/>
        <end position="458"/>
    </location>
</feature>
<dbReference type="InterPro" id="IPR006685">
    <property type="entry name" value="MscS_channel_2nd"/>
</dbReference>
<dbReference type="InterPro" id="IPR049142">
    <property type="entry name" value="MS_channel_1st"/>
</dbReference>
<evidence type="ECO:0000256" key="5">
    <source>
        <dbReference type="ARBA" id="ARBA00022989"/>
    </source>
</evidence>
<keyword evidence="6 8" id="KW-0472">Membrane</keyword>
<dbReference type="RefSeq" id="WP_008854497.1">
    <property type="nucleotide sequence ID" value="NZ_JOPB01000005.1"/>
</dbReference>
<evidence type="ECO:0000256" key="4">
    <source>
        <dbReference type="ARBA" id="ARBA00022692"/>
    </source>
</evidence>
<evidence type="ECO:0000313" key="14">
    <source>
        <dbReference type="Proteomes" id="UP000194946"/>
    </source>
</evidence>
<dbReference type="Proteomes" id="UP000194946">
    <property type="component" value="Unassembled WGS sequence"/>
</dbReference>
<evidence type="ECO:0000256" key="9">
    <source>
        <dbReference type="SAM" id="SignalP"/>
    </source>
</evidence>
<dbReference type="InterPro" id="IPR023408">
    <property type="entry name" value="MscS_beta-dom_sf"/>
</dbReference>
<dbReference type="GO" id="GO:0005886">
    <property type="term" value="C:plasma membrane"/>
    <property type="evidence" value="ECO:0007669"/>
    <property type="project" value="UniProtKB-SubCell"/>
</dbReference>
<dbReference type="Pfam" id="PF21088">
    <property type="entry name" value="MS_channel_1st"/>
    <property type="match status" value="1"/>
</dbReference>
<keyword evidence="4 8" id="KW-0812">Transmembrane</keyword>
<dbReference type="InterPro" id="IPR011014">
    <property type="entry name" value="MscS_channel_TM-2"/>
</dbReference>
<dbReference type="InterPro" id="IPR052702">
    <property type="entry name" value="MscS-like_channel"/>
</dbReference>
<feature type="transmembrane region" description="Helical" evidence="8">
    <location>
        <begin position="324"/>
        <end position="344"/>
    </location>
</feature>
<accession>A0A251ZVH2</accession>
<dbReference type="Pfam" id="PF21082">
    <property type="entry name" value="MS_channel_3rd"/>
    <property type="match status" value="1"/>
</dbReference>
<evidence type="ECO:0000256" key="6">
    <source>
        <dbReference type="ARBA" id="ARBA00023136"/>
    </source>
</evidence>
<dbReference type="EMBL" id="JOPB01000005">
    <property type="protein sequence ID" value="OUI78643.1"/>
    <property type="molecule type" value="Genomic_DNA"/>
</dbReference>
<evidence type="ECO:0000259" key="11">
    <source>
        <dbReference type="Pfam" id="PF21082"/>
    </source>
</evidence>
<proteinExistence type="inferred from homology"/>
<gene>
    <name evidence="13" type="ORF">HK18_07050</name>
</gene>
<dbReference type="GO" id="GO:0008381">
    <property type="term" value="F:mechanosensitive monoatomic ion channel activity"/>
    <property type="evidence" value="ECO:0007669"/>
    <property type="project" value="UniProtKB-ARBA"/>
</dbReference>
<feature type="transmembrane region" description="Helical" evidence="8">
    <location>
        <begin position="638"/>
        <end position="665"/>
    </location>
</feature>
<comment type="caution">
    <text evidence="13">The sequence shown here is derived from an EMBL/GenBank/DDBJ whole genome shotgun (WGS) entry which is preliminary data.</text>
</comment>
<feature type="transmembrane region" description="Helical" evidence="8">
    <location>
        <begin position="388"/>
        <end position="413"/>
    </location>
</feature>
<evidence type="ECO:0000256" key="7">
    <source>
        <dbReference type="SAM" id="MobiDB-lite"/>
    </source>
</evidence>
<feature type="compositionally biased region" description="Polar residues" evidence="7">
    <location>
        <begin position="133"/>
        <end position="147"/>
    </location>
</feature>
<feature type="transmembrane region" description="Helical" evidence="8">
    <location>
        <begin position="283"/>
        <end position="304"/>
    </location>
</feature>
<dbReference type="Gene3D" id="2.30.30.60">
    <property type="match status" value="1"/>
</dbReference>
<dbReference type="PANTHER" id="PTHR30347:SF9">
    <property type="entry name" value="MINICONDUCTANCE MECHANOSENSITIVE CHANNEL MSCM"/>
    <property type="match status" value="1"/>
</dbReference>
<evidence type="ECO:0000259" key="12">
    <source>
        <dbReference type="Pfam" id="PF21088"/>
    </source>
</evidence>
<evidence type="ECO:0000256" key="3">
    <source>
        <dbReference type="ARBA" id="ARBA00022475"/>
    </source>
</evidence>
<comment type="subcellular location">
    <subcellularLocation>
        <location evidence="1">Cell membrane</location>
        <topology evidence="1">Multi-pass membrane protein</topology>
    </subcellularLocation>
</comment>
<feature type="region of interest" description="Disordered" evidence="7">
    <location>
        <begin position="122"/>
        <end position="147"/>
    </location>
</feature>
<dbReference type="PROSITE" id="PS01246">
    <property type="entry name" value="UPF0003"/>
    <property type="match status" value="1"/>
</dbReference>
<dbReference type="Gene3D" id="1.10.287.1260">
    <property type="match status" value="1"/>
</dbReference>
<evidence type="ECO:0000256" key="2">
    <source>
        <dbReference type="ARBA" id="ARBA00008017"/>
    </source>
</evidence>
<feature type="transmembrane region" description="Helical" evidence="8">
    <location>
        <begin position="470"/>
        <end position="495"/>
    </location>
</feature>
<evidence type="ECO:0000256" key="8">
    <source>
        <dbReference type="SAM" id="Phobius"/>
    </source>
</evidence>
<comment type="similarity">
    <text evidence="2">Belongs to the MscS (TC 1.A.23) family.</text>
</comment>
<evidence type="ECO:0000259" key="10">
    <source>
        <dbReference type="Pfam" id="PF00924"/>
    </source>
</evidence>
<feature type="chain" id="PRO_5011511214" description="DUF3772 domain-containing protein" evidence="9">
    <location>
        <begin position="26"/>
        <end position="826"/>
    </location>
</feature>
<dbReference type="AlphaFoldDB" id="A0A251ZVH2"/>
<dbReference type="InterPro" id="IPR049278">
    <property type="entry name" value="MS_channel_C"/>
</dbReference>
<keyword evidence="5 8" id="KW-1133">Transmembrane helix</keyword>
<dbReference type="SUPFAM" id="SSF82689">
    <property type="entry name" value="Mechanosensitive channel protein MscS (YggB), C-terminal domain"/>
    <property type="match status" value="1"/>
</dbReference>
<feature type="transmembrane region" description="Helical" evidence="8">
    <location>
        <begin position="612"/>
        <end position="632"/>
    </location>
</feature>
<dbReference type="SUPFAM" id="SSF82861">
    <property type="entry name" value="Mechanosensitive channel protein MscS (YggB), transmembrane region"/>
    <property type="match status" value="1"/>
</dbReference>
<name>A0A251ZVH2_9PROT</name>
<dbReference type="Gene3D" id="3.30.70.100">
    <property type="match status" value="1"/>
</dbReference>
<reference evidence="14" key="1">
    <citation type="submission" date="2014-06" db="EMBL/GenBank/DDBJ databases">
        <authorList>
            <person name="Winans N.J."/>
            <person name="Newell P.D."/>
            <person name="Douglas A.E."/>
        </authorList>
    </citation>
    <scope>NUCLEOTIDE SEQUENCE [LARGE SCALE GENOMIC DNA]</scope>
    <source>
        <strain evidence="14">DmL_052</strain>
    </source>
</reference>
<keyword evidence="14" id="KW-1185">Reference proteome</keyword>
<feature type="transmembrane region" description="Helical" evidence="8">
    <location>
        <begin position="516"/>
        <end position="540"/>
    </location>
</feature>
<dbReference type="InterPro" id="IPR011066">
    <property type="entry name" value="MscS_channel_C_sf"/>
</dbReference>
<dbReference type="InterPro" id="IPR010920">
    <property type="entry name" value="LSM_dom_sf"/>
</dbReference>
<feature type="transmembrane region" description="Helical" evidence="8">
    <location>
        <begin position="560"/>
        <end position="584"/>
    </location>
</feature>
<dbReference type="InterPro" id="IPR006686">
    <property type="entry name" value="MscS_channel_CS"/>
</dbReference>
<dbReference type="Pfam" id="PF00924">
    <property type="entry name" value="MS_channel_2nd"/>
    <property type="match status" value="1"/>
</dbReference>
<evidence type="ECO:0008006" key="15">
    <source>
        <dbReference type="Google" id="ProtNLM"/>
    </source>
</evidence>
<dbReference type="PANTHER" id="PTHR30347">
    <property type="entry name" value="POTASSIUM CHANNEL RELATED"/>
    <property type="match status" value="1"/>
</dbReference>
<evidence type="ECO:0000313" key="13">
    <source>
        <dbReference type="EMBL" id="OUI78643.1"/>
    </source>
</evidence>
<organism evidence="13 14">
    <name type="scientific">Commensalibacter intestini</name>
    <dbReference type="NCBI Taxonomy" id="479936"/>
    <lineage>
        <taxon>Bacteria</taxon>
        <taxon>Pseudomonadati</taxon>
        <taxon>Pseudomonadota</taxon>
        <taxon>Alphaproteobacteria</taxon>
        <taxon>Acetobacterales</taxon>
        <taxon>Acetobacteraceae</taxon>
    </lineage>
</organism>
<protein>
    <recommendedName>
        <fullName evidence="15">DUF3772 domain-containing protein</fullName>
    </recommendedName>
</protein>
<feature type="signal peptide" evidence="9">
    <location>
        <begin position="1"/>
        <end position="25"/>
    </location>
</feature>
<feature type="transmembrane region" description="Helical" evidence="8">
    <location>
        <begin position="242"/>
        <end position="262"/>
    </location>
</feature>
<keyword evidence="9" id="KW-0732">Signal</keyword>
<feature type="domain" description="Mechanosensitive ion channel transmembrane helices 2/3" evidence="12">
    <location>
        <begin position="611"/>
        <end position="652"/>
    </location>
</feature>